<sequence>MTKESKKFVLNLVEISELLGSPEFKTNIAIGKVLKIIEDLIDDKETSKNLSKKYKVDQLFVEQIGKYVTDMKYHNGL</sequence>
<evidence type="ECO:0000313" key="2">
    <source>
        <dbReference type="Proteomes" id="UP000515860"/>
    </source>
</evidence>
<protein>
    <submittedName>
        <fullName evidence="1">Uncharacterized protein</fullName>
    </submittedName>
</protein>
<evidence type="ECO:0000313" key="1">
    <source>
        <dbReference type="EMBL" id="QNM07493.1"/>
    </source>
</evidence>
<dbReference type="KEGG" id="whj:H9Q79_11180"/>
<accession>A0A7G9G9L1</accession>
<keyword evidence="2" id="KW-1185">Reference proteome</keyword>
<proteinExistence type="predicted"/>
<dbReference type="EMBL" id="CP060635">
    <property type="protein sequence ID" value="QNM07493.1"/>
    <property type="molecule type" value="Genomic_DNA"/>
</dbReference>
<reference evidence="1 2" key="1">
    <citation type="submission" date="2020-08" db="EMBL/GenBank/DDBJ databases">
        <authorList>
            <person name="Liu C."/>
            <person name="Sun Q."/>
        </authorList>
    </citation>
    <scope>NUCLEOTIDE SEQUENCE [LARGE SCALE GENOMIC DNA]</scope>
    <source>
        <strain evidence="1 2">NSJ-29</strain>
    </source>
</reference>
<gene>
    <name evidence="1" type="ORF">H9Q79_11180</name>
</gene>
<dbReference type="AlphaFoldDB" id="A0A7G9G9L1"/>
<dbReference type="Proteomes" id="UP000515860">
    <property type="component" value="Chromosome"/>
</dbReference>
<name>A0A7G9G9L1_9FIRM</name>
<organism evidence="1 2">
    <name type="scientific">Wansuia hejianensis</name>
    <dbReference type="NCBI Taxonomy" id="2763667"/>
    <lineage>
        <taxon>Bacteria</taxon>
        <taxon>Bacillati</taxon>
        <taxon>Bacillota</taxon>
        <taxon>Clostridia</taxon>
        <taxon>Lachnospirales</taxon>
        <taxon>Lachnospiraceae</taxon>
        <taxon>Wansuia</taxon>
    </lineage>
</organism>